<organism evidence="2 3">
    <name type="scientific">Citrifermentans bemidjiense (strain ATCC BAA-1014 / DSM 16622 / JCM 12645 / Bem)</name>
    <name type="common">Geobacter bemidjiensis</name>
    <dbReference type="NCBI Taxonomy" id="404380"/>
    <lineage>
        <taxon>Bacteria</taxon>
        <taxon>Pseudomonadati</taxon>
        <taxon>Thermodesulfobacteriota</taxon>
        <taxon>Desulfuromonadia</taxon>
        <taxon>Geobacterales</taxon>
        <taxon>Geobacteraceae</taxon>
        <taxon>Citrifermentans</taxon>
    </lineage>
</organism>
<dbReference type="NCBIfam" id="TIGR03118">
    <property type="entry name" value="PEPCTERM_chp_1"/>
    <property type="match status" value="1"/>
</dbReference>
<dbReference type="eggNOG" id="COG3391">
    <property type="taxonomic scope" value="Bacteria"/>
</dbReference>
<feature type="chain" id="PRO_5002829738" evidence="1">
    <location>
        <begin position="21"/>
        <end position="374"/>
    </location>
</feature>
<dbReference type="SUPFAM" id="SSF75011">
    <property type="entry name" value="3-carboxy-cis,cis-mucoante lactonizing enzyme"/>
    <property type="match status" value="1"/>
</dbReference>
<dbReference type="KEGG" id="gbm:Gbem_0789"/>
<accession>B5EER8</accession>
<proteinExistence type="predicted"/>
<feature type="signal peptide" evidence="1">
    <location>
        <begin position="1"/>
        <end position="20"/>
    </location>
</feature>
<dbReference type="InterPro" id="IPR011042">
    <property type="entry name" value="6-blade_b-propeller_TolB-like"/>
</dbReference>
<dbReference type="InterPro" id="IPR017549">
    <property type="entry name" value="APMV_L690"/>
</dbReference>
<reference evidence="2 3" key="1">
    <citation type="submission" date="2008-07" db="EMBL/GenBank/DDBJ databases">
        <title>Complete sequence of Geobacter bemidjiensis BEM.</title>
        <authorList>
            <consortium name="US DOE Joint Genome Institute"/>
            <person name="Lucas S."/>
            <person name="Copeland A."/>
            <person name="Lapidus A."/>
            <person name="Glavina del Rio T."/>
            <person name="Dalin E."/>
            <person name="Tice H."/>
            <person name="Bruce D."/>
            <person name="Goodwin L."/>
            <person name="Pitluck S."/>
            <person name="Kiss H."/>
            <person name="Brettin T."/>
            <person name="Detter J.C."/>
            <person name="Han C."/>
            <person name="Kuske C.R."/>
            <person name="Schmutz J."/>
            <person name="Larimer F."/>
            <person name="Land M."/>
            <person name="Hauser L."/>
            <person name="Kyrpides N."/>
            <person name="Lykidis A."/>
            <person name="Lovley D."/>
            <person name="Richardson P."/>
        </authorList>
    </citation>
    <scope>NUCLEOTIDE SEQUENCE [LARGE SCALE GENOMIC DNA]</scope>
    <source>
        <strain evidence="3">ATCC BAA-1014 / DSM 16622 / JCM 12645 / Bem</strain>
    </source>
</reference>
<protein>
    <submittedName>
        <fullName evidence="2">Lipoprotein, putative</fullName>
    </submittedName>
</protein>
<keyword evidence="2" id="KW-0449">Lipoprotein</keyword>
<gene>
    <name evidence="2" type="ordered locus">Gbem_0789</name>
</gene>
<dbReference type="STRING" id="404380.Gbem_0789"/>
<evidence type="ECO:0000313" key="3">
    <source>
        <dbReference type="Proteomes" id="UP000008825"/>
    </source>
</evidence>
<dbReference type="RefSeq" id="WP_012529223.1">
    <property type="nucleotide sequence ID" value="NC_011146.1"/>
</dbReference>
<dbReference type="AlphaFoldDB" id="B5EER8"/>
<dbReference type="HOGENOM" id="CLU_040905_0_0_7"/>
<reference evidence="2 3" key="2">
    <citation type="journal article" date="2010" name="BMC Genomics">
        <title>The genome of Geobacter bemidjiensis, exemplar for the subsurface clade of Geobacter species that predominate in Fe(III)-reducing subsurface environments.</title>
        <authorList>
            <person name="Aklujkar M."/>
            <person name="Young N.D."/>
            <person name="Holmes D."/>
            <person name="Chavan M."/>
            <person name="Risso C."/>
            <person name="Kiss H.E."/>
            <person name="Han C.S."/>
            <person name="Land M.L."/>
            <person name="Lovley D.R."/>
        </authorList>
    </citation>
    <scope>NUCLEOTIDE SEQUENCE [LARGE SCALE GENOMIC DNA]</scope>
    <source>
        <strain evidence="3">ATCC BAA-1014 / DSM 16622 / JCM 12645 / Bem</strain>
    </source>
</reference>
<dbReference type="Proteomes" id="UP000008825">
    <property type="component" value="Chromosome"/>
</dbReference>
<dbReference type="PROSITE" id="PS51257">
    <property type="entry name" value="PROKAR_LIPOPROTEIN"/>
    <property type="match status" value="1"/>
</dbReference>
<dbReference type="EMBL" id="CP001124">
    <property type="protein sequence ID" value="ACH37814.1"/>
    <property type="molecule type" value="Genomic_DNA"/>
</dbReference>
<name>B5EER8_CITBB</name>
<keyword evidence="1" id="KW-0732">Signal</keyword>
<dbReference type="Gene3D" id="2.120.10.30">
    <property type="entry name" value="TolB, C-terminal domain"/>
    <property type="match status" value="1"/>
</dbReference>
<evidence type="ECO:0000313" key="2">
    <source>
        <dbReference type="EMBL" id="ACH37814.1"/>
    </source>
</evidence>
<sequence length="374" mass="38465">MWKKSLVTIIALAMAQVALIGCGNDHNTPPSATYHQTNLVSNIPGLAATTDAKLVNSWGITHSPTSGWWVSDNGSGFSTVYNGSGQPFPIATPLQVTIPLPTAPGTATSATPTGVVFNNFSGFNVTPGVRTTAARFIFVTEDGTISAWNTGAAATLKVDNATFAAGTGPVYKGAAIATNGTSNNLYVANFRNKTVDVFDSNFAPVTLAGTPFTVPAPHVAPPAGYAPFNIANIGGKLYVTYALLNTDTLRDDVSGQGHGFVEVFNPDGSFVMSLQSGTWLNSPWGVALAPADFGKFSNSVLIGNFGSGQIAAFDQTSGNFQGLLRDSFGAPIAINGLWGIGFGNGGNAGPASTLFFAAGLNDESDGLLGTITPD</sequence>
<dbReference type="OrthoDB" id="581621at2"/>
<keyword evidence="3" id="KW-1185">Reference proteome</keyword>
<evidence type="ECO:0000256" key="1">
    <source>
        <dbReference type="SAM" id="SignalP"/>
    </source>
</evidence>